<evidence type="ECO:0000313" key="3">
    <source>
        <dbReference type="Proteomes" id="UP000236151"/>
    </source>
</evidence>
<dbReference type="InterPro" id="IPR007848">
    <property type="entry name" value="Small_mtfrase_dom"/>
</dbReference>
<dbReference type="InterPro" id="IPR050210">
    <property type="entry name" value="tRNA_Adenine-N(6)_MTase"/>
</dbReference>
<dbReference type="CDD" id="cd02440">
    <property type="entry name" value="AdoMet_MTases"/>
    <property type="match status" value="1"/>
</dbReference>
<dbReference type="KEGG" id="cthd:CDO33_00975"/>
<dbReference type="Gene3D" id="3.40.50.150">
    <property type="entry name" value="Vaccinia Virus protein VP39"/>
    <property type="match status" value="1"/>
</dbReference>
<dbReference type="Proteomes" id="UP000236151">
    <property type="component" value="Unassembled WGS sequence"/>
</dbReference>
<dbReference type="InterPro" id="IPR002052">
    <property type="entry name" value="DNA_methylase_N6_adenine_CS"/>
</dbReference>
<keyword evidence="2" id="KW-0489">Methyltransferase</keyword>
<sequence length="258" mass="28833">MQVRIYDNERVDDLQYKGLKLIQKKDGFCFGVDAVLLANFADVKRGAEVIDLGTGTGIIPVLIAGKTEARHVTGLEIQEEMAEMASRSVSMNGLEERVKIVCGDIRNHSRLFGSSTFDVVVTNPPYMNQGGGLINLSDTKAIARHEILCTLEDVISAASKLLKPGGQMAMVHRPERLVDILCLMRNYKIEPKYIRFVHPSPYKKANLLLIKGSKGGRPQLKMMDPLYIYDEKGNYSEEINRIYCRGMENSWGDGKHGN</sequence>
<dbReference type="PANTHER" id="PTHR47739">
    <property type="entry name" value="TRNA1(VAL) (ADENINE(37)-N6)-METHYLTRANSFERASE"/>
    <property type="match status" value="1"/>
</dbReference>
<dbReference type="RefSeq" id="WP_103080400.1">
    <property type="nucleotide sequence ID" value="NZ_CP021850.1"/>
</dbReference>
<dbReference type="GO" id="GO:0008170">
    <property type="term" value="F:N-methyltransferase activity"/>
    <property type="evidence" value="ECO:0007669"/>
    <property type="project" value="UniProtKB-ARBA"/>
</dbReference>
<proteinExistence type="predicted"/>
<dbReference type="InterPro" id="IPR029063">
    <property type="entry name" value="SAM-dependent_MTases_sf"/>
</dbReference>
<keyword evidence="2" id="KW-0808">Transferase</keyword>
<organism evidence="2 3">
    <name type="scientific">Clostridium thermosuccinogenes</name>
    <dbReference type="NCBI Taxonomy" id="84032"/>
    <lineage>
        <taxon>Bacteria</taxon>
        <taxon>Bacillati</taxon>
        <taxon>Bacillota</taxon>
        <taxon>Clostridia</taxon>
        <taxon>Eubacteriales</taxon>
        <taxon>Clostridiaceae</taxon>
        <taxon>Clostridium</taxon>
    </lineage>
</organism>
<keyword evidence="3" id="KW-1185">Reference proteome</keyword>
<dbReference type="Pfam" id="PF05175">
    <property type="entry name" value="MTS"/>
    <property type="match status" value="1"/>
</dbReference>
<evidence type="ECO:0000259" key="1">
    <source>
        <dbReference type="Pfam" id="PF05175"/>
    </source>
</evidence>
<comment type="caution">
    <text evidence="2">The sequence shown here is derived from an EMBL/GenBank/DDBJ whole genome shotgun (WGS) entry which is preliminary data.</text>
</comment>
<name>A0A2K2FQF9_9CLOT</name>
<dbReference type="AlphaFoldDB" id="A0A2K2FQF9"/>
<dbReference type="SUPFAM" id="SSF53335">
    <property type="entry name" value="S-adenosyl-L-methionine-dependent methyltransferases"/>
    <property type="match status" value="1"/>
</dbReference>
<dbReference type="PROSITE" id="PS00092">
    <property type="entry name" value="N6_MTASE"/>
    <property type="match status" value="1"/>
</dbReference>
<dbReference type="GO" id="GO:0032259">
    <property type="term" value="P:methylation"/>
    <property type="evidence" value="ECO:0007669"/>
    <property type="project" value="UniProtKB-KW"/>
</dbReference>
<evidence type="ECO:0000313" key="2">
    <source>
        <dbReference type="EMBL" id="PNU01017.1"/>
    </source>
</evidence>
<dbReference type="OrthoDB" id="9777257at2"/>
<feature type="domain" description="Methyltransferase small" evidence="1">
    <location>
        <begin position="35"/>
        <end position="173"/>
    </location>
</feature>
<gene>
    <name evidence="2" type="ORF">CDQ84_03405</name>
</gene>
<dbReference type="EMBL" id="NIOJ01000005">
    <property type="protein sequence ID" value="PNU01017.1"/>
    <property type="molecule type" value="Genomic_DNA"/>
</dbReference>
<accession>A0A2K2FQF9</accession>
<reference evidence="3" key="1">
    <citation type="submission" date="2017-06" db="EMBL/GenBank/DDBJ databases">
        <title>Investigating the central metabolism of Clostridium thermosuccinogenes.</title>
        <authorList>
            <person name="Koendjbiharie J.G."/>
            <person name="Van Kranenburg R."/>
            <person name="Vriesendorp B."/>
        </authorList>
    </citation>
    <scope>NUCLEOTIDE SEQUENCE [LARGE SCALE GENOMIC DNA]</scope>
    <source>
        <strain evidence="3">DSM 5806</strain>
    </source>
</reference>
<protein>
    <submittedName>
        <fullName evidence="2">SAM-dependent methyltransferase</fullName>
    </submittedName>
</protein>
<dbReference type="GO" id="GO:0008757">
    <property type="term" value="F:S-adenosylmethionine-dependent methyltransferase activity"/>
    <property type="evidence" value="ECO:0007669"/>
    <property type="project" value="UniProtKB-ARBA"/>
</dbReference>
<dbReference type="PANTHER" id="PTHR47739:SF1">
    <property type="entry name" value="TRNA1(VAL) (ADENINE(37)-N6)-METHYLTRANSFERASE"/>
    <property type="match status" value="1"/>
</dbReference>
<dbReference type="GO" id="GO:0003676">
    <property type="term" value="F:nucleic acid binding"/>
    <property type="evidence" value="ECO:0007669"/>
    <property type="project" value="InterPro"/>
</dbReference>